<proteinExistence type="predicted"/>
<dbReference type="AlphaFoldDB" id="A0AAW6M6G3"/>
<comment type="caution">
    <text evidence="1">The sequence shown here is derived from an EMBL/GenBank/DDBJ whole genome shotgun (WGS) entry which is preliminary data.</text>
</comment>
<gene>
    <name evidence="1" type="ORF">PZH42_27315</name>
</gene>
<dbReference type="Proteomes" id="UP001221924">
    <property type="component" value="Unassembled WGS sequence"/>
</dbReference>
<protein>
    <submittedName>
        <fullName evidence="1">Uncharacterized protein</fullName>
    </submittedName>
</protein>
<feature type="non-terminal residue" evidence="1">
    <location>
        <position position="1"/>
    </location>
</feature>
<accession>A0AAW6M6G3</accession>
<evidence type="ECO:0000313" key="2">
    <source>
        <dbReference type="Proteomes" id="UP001221924"/>
    </source>
</evidence>
<organism evidence="1 2">
    <name type="scientific">Bacteroides cellulosilyticus</name>
    <dbReference type="NCBI Taxonomy" id="246787"/>
    <lineage>
        <taxon>Bacteria</taxon>
        <taxon>Pseudomonadati</taxon>
        <taxon>Bacteroidota</taxon>
        <taxon>Bacteroidia</taxon>
        <taxon>Bacteroidales</taxon>
        <taxon>Bacteroidaceae</taxon>
        <taxon>Bacteroides</taxon>
    </lineage>
</organism>
<feature type="non-terminal residue" evidence="1">
    <location>
        <position position="109"/>
    </location>
</feature>
<evidence type="ECO:0000313" key="1">
    <source>
        <dbReference type="EMBL" id="MDE8697769.1"/>
    </source>
</evidence>
<dbReference type="EMBL" id="JARFID010000255">
    <property type="protein sequence ID" value="MDE8697769.1"/>
    <property type="molecule type" value="Genomic_DNA"/>
</dbReference>
<reference evidence="1" key="1">
    <citation type="submission" date="2023-03" db="EMBL/GenBank/DDBJ databases">
        <title>DFI Biobank Strains.</title>
        <authorList>
            <person name="Mostad J."/>
            <person name="Paddock L."/>
            <person name="Medina S."/>
            <person name="Waligurski E."/>
            <person name="Barat B."/>
            <person name="Smith R."/>
            <person name="Burgo V."/>
            <person name="Metcalfe C."/>
            <person name="Woodson C."/>
            <person name="Sundararajan A."/>
            <person name="Ramaswamy R."/>
            <person name="Lin H."/>
            <person name="Pamer E.G."/>
        </authorList>
    </citation>
    <scope>NUCLEOTIDE SEQUENCE</scope>
    <source>
        <strain evidence="1">DFI.9.5</strain>
    </source>
</reference>
<name>A0AAW6M6G3_9BACE</name>
<sequence length="109" mass="11980">LVAAVYENSMGYPFSVHYQNVFVEADLTENLVMEIPLSLGVGRHAVRLYKSGTNGDLVTISTLFFSVGPATGIEDEVADKYGLVIYQQPVEDILNIRTSHAARVISVYN</sequence>